<reference evidence="2" key="2">
    <citation type="journal article" date="2024" name="Plant">
        <title>Genomic evolution and insights into agronomic trait innovations of Sesamum species.</title>
        <authorList>
            <person name="Miao H."/>
            <person name="Wang L."/>
            <person name="Qu L."/>
            <person name="Liu H."/>
            <person name="Sun Y."/>
            <person name="Le M."/>
            <person name="Wang Q."/>
            <person name="Wei S."/>
            <person name="Zheng Y."/>
            <person name="Lin W."/>
            <person name="Duan Y."/>
            <person name="Cao H."/>
            <person name="Xiong S."/>
            <person name="Wang X."/>
            <person name="Wei L."/>
            <person name="Li C."/>
            <person name="Ma Q."/>
            <person name="Ju M."/>
            <person name="Zhao R."/>
            <person name="Li G."/>
            <person name="Mu C."/>
            <person name="Tian Q."/>
            <person name="Mei H."/>
            <person name="Zhang T."/>
            <person name="Gao T."/>
            <person name="Zhang H."/>
        </authorList>
    </citation>
    <scope>NUCLEOTIDE SEQUENCE</scope>
    <source>
        <strain evidence="2">KEN1</strain>
    </source>
</reference>
<feature type="domain" description="Reverse transcriptase Ty1/copia-type" evidence="1">
    <location>
        <begin position="3"/>
        <end position="174"/>
    </location>
</feature>
<reference evidence="2" key="1">
    <citation type="submission" date="2020-06" db="EMBL/GenBank/DDBJ databases">
        <authorList>
            <person name="Li T."/>
            <person name="Hu X."/>
            <person name="Zhang T."/>
            <person name="Song X."/>
            <person name="Zhang H."/>
            <person name="Dai N."/>
            <person name="Sheng W."/>
            <person name="Hou X."/>
            <person name="Wei L."/>
        </authorList>
    </citation>
    <scope>NUCLEOTIDE SEQUENCE</scope>
    <source>
        <strain evidence="2">KEN1</strain>
        <tissue evidence="2">Leaf</tissue>
    </source>
</reference>
<comment type="caution">
    <text evidence="2">The sequence shown here is derived from an EMBL/GenBank/DDBJ whole genome shotgun (WGS) entry which is preliminary data.</text>
</comment>
<protein>
    <submittedName>
        <fullName evidence="2">Retrovirus-related Pol polyprotein from transposon TNT 1-94</fullName>
    </submittedName>
</protein>
<dbReference type="PANTHER" id="PTHR11439:SF470">
    <property type="entry name" value="CYSTEINE-RICH RLK (RECEPTOR-LIKE PROTEIN KINASE) 8"/>
    <property type="match status" value="1"/>
</dbReference>
<proteinExistence type="predicted"/>
<dbReference type="CDD" id="cd09272">
    <property type="entry name" value="RNase_HI_RT_Ty1"/>
    <property type="match status" value="1"/>
</dbReference>
<dbReference type="InterPro" id="IPR013103">
    <property type="entry name" value="RVT_2"/>
</dbReference>
<dbReference type="PANTHER" id="PTHR11439">
    <property type="entry name" value="GAG-POL-RELATED RETROTRANSPOSON"/>
    <property type="match status" value="1"/>
</dbReference>
<dbReference type="AlphaFoldDB" id="A0AAW2X513"/>
<dbReference type="InterPro" id="IPR043502">
    <property type="entry name" value="DNA/RNA_pol_sf"/>
</dbReference>
<name>A0AAW2X513_9LAMI</name>
<evidence type="ECO:0000313" key="2">
    <source>
        <dbReference type="EMBL" id="KAL0448993.1"/>
    </source>
</evidence>
<organism evidence="2">
    <name type="scientific">Sesamum latifolium</name>
    <dbReference type="NCBI Taxonomy" id="2727402"/>
    <lineage>
        <taxon>Eukaryota</taxon>
        <taxon>Viridiplantae</taxon>
        <taxon>Streptophyta</taxon>
        <taxon>Embryophyta</taxon>
        <taxon>Tracheophyta</taxon>
        <taxon>Spermatophyta</taxon>
        <taxon>Magnoliopsida</taxon>
        <taxon>eudicotyledons</taxon>
        <taxon>Gunneridae</taxon>
        <taxon>Pentapetalae</taxon>
        <taxon>asterids</taxon>
        <taxon>lamiids</taxon>
        <taxon>Lamiales</taxon>
        <taxon>Pedaliaceae</taxon>
        <taxon>Sesamum</taxon>
    </lineage>
</organism>
<dbReference type="SUPFAM" id="SSF56672">
    <property type="entry name" value="DNA/RNA polymerases"/>
    <property type="match status" value="1"/>
</dbReference>
<accession>A0AAW2X513</accession>
<dbReference type="EMBL" id="JACGWN010000005">
    <property type="protein sequence ID" value="KAL0448993.1"/>
    <property type="molecule type" value="Genomic_DNA"/>
</dbReference>
<dbReference type="Pfam" id="PF07727">
    <property type="entry name" value="RVT_2"/>
    <property type="match status" value="1"/>
</dbReference>
<evidence type="ECO:0000259" key="1">
    <source>
        <dbReference type="Pfam" id="PF07727"/>
    </source>
</evidence>
<gene>
    <name evidence="2" type="ORF">Slati_1455700</name>
</gene>
<sequence>MFLGISSAFTWPLHQLDVNNAFLHGYLDEEIYMQPPKGYSVQPSHVCKLLKSLYGLKQASRQWNQEFTSKLLSFGFSQSAHDRCFFVKGSGDDFIAVLVYVDDVLVTSPSSILIAEVKAYLDKLFTMKDLGLASYFLGLQIARSSGTSLTQAKYIQDILLDIGLQHAKAATTPLPQGTKLCATEGVALSDPKLYSHWQVALHIVRFLKGTSAIGLFFPSSKSLQLQAYCDADWASCLDSRRSVTCFCVFLGDALISQKTRKQATVSRSFAEAEYWSMGATVCKLQ</sequence>